<dbReference type="InterPro" id="IPR002346">
    <property type="entry name" value="Mopterin_DH_FAD-bd"/>
</dbReference>
<evidence type="ECO:0000313" key="2">
    <source>
        <dbReference type="EMBL" id="QHO69355.1"/>
    </source>
</evidence>
<organism evidence="2 3">
    <name type="scientific">Marisediminicola antarctica</name>
    <dbReference type="NCBI Taxonomy" id="674079"/>
    <lineage>
        <taxon>Bacteria</taxon>
        <taxon>Bacillati</taxon>
        <taxon>Actinomycetota</taxon>
        <taxon>Actinomycetes</taxon>
        <taxon>Micrococcales</taxon>
        <taxon>Microbacteriaceae</taxon>
        <taxon>Marisediminicola</taxon>
    </lineage>
</organism>
<dbReference type="Gene3D" id="3.30.465.10">
    <property type="match status" value="1"/>
</dbReference>
<dbReference type="GO" id="GO:0016491">
    <property type="term" value="F:oxidoreductase activity"/>
    <property type="evidence" value="ECO:0007669"/>
    <property type="project" value="InterPro"/>
</dbReference>
<proteinExistence type="predicted"/>
<dbReference type="Pfam" id="PF00941">
    <property type="entry name" value="FAD_binding_5"/>
    <property type="match status" value="1"/>
</dbReference>
<sequence length="272" mass="28858">MDLNTVAAIRQARERADLALAPGEAILGGGSWLFSEPQNHLIGLVDLTTMGWASIEVTESGLSIAATCTFTELSRFELSASAPAWAAVPLLRQCCTALLGSFKIWHAATVGGNICLALPAGPMTSLGAALDAEALIWMPDGRDRRVRVLDFVTGVESTVLQPGEVLRSIEIPTRTLTSRTGFRKIALSPLGRSGTVVIARLDTDGGFAVTVSGGTDRPVQLSFDALPTAGELATRVHGIDNWYDDAHGAPDWRRAMSAHLAEQLRTELAVTA</sequence>
<dbReference type="SUPFAM" id="SSF56176">
    <property type="entry name" value="FAD-binding/transporter-associated domain-like"/>
    <property type="match status" value="1"/>
</dbReference>
<dbReference type="InterPro" id="IPR016169">
    <property type="entry name" value="FAD-bd_PCMH_sub2"/>
</dbReference>
<evidence type="ECO:0000313" key="3">
    <source>
        <dbReference type="Proteomes" id="UP000464507"/>
    </source>
</evidence>
<dbReference type="PROSITE" id="PS51387">
    <property type="entry name" value="FAD_PCMH"/>
    <property type="match status" value="1"/>
</dbReference>
<dbReference type="InterPro" id="IPR036318">
    <property type="entry name" value="FAD-bd_PCMH-like_sf"/>
</dbReference>
<dbReference type="InterPro" id="IPR051312">
    <property type="entry name" value="Diverse_Substr_Oxidored"/>
</dbReference>
<dbReference type="Proteomes" id="UP000464507">
    <property type="component" value="Chromosome"/>
</dbReference>
<dbReference type="AlphaFoldDB" id="A0A7L5AHW7"/>
<dbReference type="RefSeq" id="WP_161885718.1">
    <property type="nucleotide sequence ID" value="NZ_CP017146.1"/>
</dbReference>
<dbReference type="KEGG" id="mant:BHD05_06570"/>
<dbReference type="PANTHER" id="PTHR42659">
    <property type="entry name" value="XANTHINE DEHYDROGENASE SUBUNIT C-RELATED"/>
    <property type="match status" value="1"/>
</dbReference>
<name>A0A7L5AHW7_9MICO</name>
<keyword evidence="3" id="KW-1185">Reference proteome</keyword>
<accession>A0A7L5AHW7</accession>
<dbReference type="OrthoDB" id="3574189at2"/>
<evidence type="ECO:0000259" key="1">
    <source>
        <dbReference type="PROSITE" id="PS51387"/>
    </source>
</evidence>
<protein>
    <submittedName>
        <fullName evidence="2">FAD-binding molybdopterin dehydrogenase</fullName>
    </submittedName>
</protein>
<dbReference type="InterPro" id="IPR016166">
    <property type="entry name" value="FAD-bd_PCMH"/>
</dbReference>
<feature type="domain" description="FAD-binding PCMH-type" evidence="1">
    <location>
        <begin position="1"/>
        <end position="176"/>
    </location>
</feature>
<reference evidence="2 3" key="1">
    <citation type="submission" date="2016-09" db="EMBL/GenBank/DDBJ databases">
        <title>Complete genome sequence of microbes from the polar regions.</title>
        <authorList>
            <person name="Liao L."/>
            <person name="Chen B."/>
        </authorList>
    </citation>
    <scope>NUCLEOTIDE SEQUENCE [LARGE SCALE GENOMIC DNA]</scope>
    <source>
        <strain evidence="2 3">ZS314</strain>
    </source>
</reference>
<gene>
    <name evidence="2" type="ORF">BHD05_06570</name>
</gene>
<dbReference type="PANTHER" id="PTHR42659:SF9">
    <property type="entry name" value="XANTHINE DEHYDROGENASE FAD-BINDING SUBUNIT XDHB-RELATED"/>
    <property type="match status" value="1"/>
</dbReference>
<dbReference type="GO" id="GO:0071949">
    <property type="term" value="F:FAD binding"/>
    <property type="evidence" value="ECO:0007669"/>
    <property type="project" value="InterPro"/>
</dbReference>
<dbReference type="EMBL" id="CP017146">
    <property type="protein sequence ID" value="QHO69355.1"/>
    <property type="molecule type" value="Genomic_DNA"/>
</dbReference>